<dbReference type="PANTHER" id="PTHR31352">
    <property type="entry name" value="BETA-AMYLASE 1, CHLOROPLASTIC"/>
    <property type="match status" value="1"/>
</dbReference>
<keyword evidence="2 4" id="KW-0119">Carbohydrate metabolism</keyword>
<accession>A0A1U8QC31</accession>
<reference evidence="7" key="1">
    <citation type="submission" date="2025-08" db="UniProtKB">
        <authorList>
            <consortium name="RefSeq"/>
        </authorList>
    </citation>
    <scope>IDENTIFICATION</scope>
</reference>
<dbReference type="GO" id="GO:0005983">
    <property type="term" value="P:starch catabolic process"/>
    <property type="evidence" value="ECO:0000318"/>
    <property type="project" value="GO_Central"/>
</dbReference>
<dbReference type="SUPFAM" id="SSF51445">
    <property type="entry name" value="(Trans)glycosidases"/>
    <property type="match status" value="1"/>
</dbReference>
<gene>
    <name evidence="7" type="primary">LOC104586081</name>
</gene>
<keyword evidence="4" id="KW-0326">Glycosidase</keyword>
<dbReference type="EC" id="3.2.1.2" evidence="4"/>
<keyword evidence="6" id="KW-1185">Reference proteome</keyword>
<dbReference type="OrthoDB" id="1660156at2759"/>
<proteinExistence type="inferred from homology"/>
<evidence type="ECO:0000313" key="6">
    <source>
        <dbReference type="Proteomes" id="UP000189703"/>
    </source>
</evidence>
<keyword evidence="3 4" id="KW-0624">Polysaccharide degradation</keyword>
<protein>
    <recommendedName>
        <fullName evidence="4">Beta-amylase</fullName>
        <ecNumber evidence="4">3.2.1.2</ecNumber>
    </recommendedName>
</protein>
<evidence type="ECO:0000256" key="1">
    <source>
        <dbReference type="ARBA" id="ARBA00005652"/>
    </source>
</evidence>
<dbReference type="GO" id="GO:0016161">
    <property type="term" value="F:beta-amylase activity"/>
    <property type="evidence" value="ECO:0000318"/>
    <property type="project" value="GO_Central"/>
</dbReference>
<dbReference type="GeneID" id="104586081"/>
<evidence type="ECO:0000256" key="4">
    <source>
        <dbReference type="RuleBase" id="RU000509"/>
    </source>
</evidence>
<comment type="similarity">
    <text evidence="1 4">Belongs to the glycosyl hydrolase 14 family.</text>
</comment>
<dbReference type="STRING" id="4432.A0A1U8QC31"/>
<evidence type="ECO:0000256" key="2">
    <source>
        <dbReference type="ARBA" id="ARBA00023277"/>
    </source>
</evidence>
<keyword evidence="4" id="KW-0378">Hydrolase</keyword>
<dbReference type="Proteomes" id="UP000189703">
    <property type="component" value="Unplaced"/>
</dbReference>
<feature type="compositionally biased region" description="Low complexity" evidence="5">
    <location>
        <begin position="144"/>
        <end position="163"/>
    </location>
</feature>
<organism evidence="6 7">
    <name type="scientific">Nelumbo nucifera</name>
    <name type="common">Sacred lotus</name>
    <dbReference type="NCBI Taxonomy" id="4432"/>
    <lineage>
        <taxon>Eukaryota</taxon>
        <taxon>Viridiplantae</taxon>
        <taxon>Streptophyta</taxon>
        <taxon>Embryophyta</taxon>
        <taxon>Tracheophyta</taxon>
        <taxon>Spermatophyta</taxon>
        <taxon>Magnoliopsida</taxon>
        <taxon>Proteales</taxon>
        <taxon>Nelumbonaceae</taxon>
        <taxon>Nelumbo</taxon>
    </lineage>
</organism>
<dbReference type="InterPro" id="IPR001554">
    <property type="entry name" value="Glyco_hydro_14"/>
</dbReference>
<dbReference type="KEGG" id="nnu:104586081"/>
<dbReference type="AlphaFoldDB" id="A0A1U8QC31"/>
<evidence type="ECO:0000256" key="3">
    <source>
        <dbReference type="ARBA" id="ARBA00023326"/>
    </source>
</evidence>
<dbReference type="InterPro" id="IPR017853">
    <property type="entry name" value="GH"/>
</dbReference>
<dbReference type="PANTHER" id="PTHR31352:SF3">
    <property type="entry name" value="INACTIVE BETA-AMYLASE 9"/>
    <property type="match status" value="1"/>
</dbReference>
<evidence type="ECO:0000256" key="5">
    <source>
        <dbReference type="SAM" id="MobiDB-lite"/>
    </source>
</evidence>
<dbReference type="Pfam" id="PF01373">
    <property type="entry name" value="Glyco_hydro_14"/>
    <property type="match status" value="1"/>
</dbReference>
<dbReference type="Gene3D" id="3.20.20.80">
    <property type="entry name" value="Glycosidases"/>
    <property type="match status" value="1"/>
</dbReference>
<feature type="compositionally biased region" description="Low complexity" evidence="5">
    <location>
        <begin position="176"/>
        <end position="186"/>
    </location>
</feature>
<dbReference type="RefSeq" id="XP_019056172.1">
    <property type="nucleotide sequence ID" value="XM_019200627.1"/>
</dbReference>
<evidence type="ECO:0000313" key="7">
    <source>
        <dbReference type="RefSeq" id="XP_019056172.1"/>
    </source>
</evidence>
<comment type="catalytic activity">
    <reaction evidence="4">
        <text>Hydrolysis of (1-&gt;4)-alpha-D-glucosidic linkages in polysaccharides so as to remove successive maltose units from the non-reducing ends of the chains.</text>
        <dbReference type="EC" id="3.2.1.2"/>
    </reaction>
</comment>
<feature type="region of interest" description="Disordered" evidence="5">
    <location>
        <begin position="139"/>
        <end position="195"/>
    </location>
</feature>
<name>A0A1U8QC31_NELNU</name>
<sequence>MVRDAGLKLRVSLCFHVAKQAKIELPDWVSKIGEAQPDIFTDRSGRRYKECLSLAVDDLSVLDGKTLVQVYQEFLRELQIFILKLHRLYNRVSLGPDGELWYHSRPSTRGGKITRVGELQSYDKNMLKHLQEHAQVTGNPFWGLSSPMTPPTTTSRPLPTPSSRKTEAPGRPHMATSSSPSTQPSSGKHILGLCH</sequence>